<name>A0AAX2EGG3_9BACI</name>
<gene>
    <name evidence="2" type="ORF">SAMN04489762_2127</name>
</gene>
<feature type="compositionally biased region" description="Basic and acidic residues" evidence="1">
    <location>
        <begin position="34"/>
        <end position="45"/>
    </location>
</feature>
<dbReference type="EMBL" id="FOCD01000002">
    <property type="protein sequence ID" value="SEN38981.1"/>
    <property type="molecule type" value="Genomic_DNA"/>
</dbReference>
<accession>A0AAX2EGG3</accession>
<comment type="caution">
    <text evidence="2">The sequence shown here is derived from an EMBL/GenBank/DDBJ whole genome shotgun (WGS) entry which is preliminary data.</text>
</comment>
<sequence length="57" mass="6359">MILLLLFGILAVVVLIALLVTKNQRNTPTKNTRRSIEDAKTDIKNHTNSNNNSNTIL</sequence>
<dbReference type="GeneID" id="301155812"/>
<dbReference type="RefSeq" id="WP_164072089.1">
    <property type="nucleotide sequence ID" value="NZ_CP008876.1"/>
</dbReference>
<feature type="region of interest" description="Disordered" evidence="1">
    <location>
        <begin position="26"/>
        <end position="57"/>
    </location>
</feature>
<protein>
    <recommendedName>
        <fullName evidence="4">Tumour necrosis factor receptor superfamily member 19</fullName>
    </recommendedName>
</protein>
<reference evidence="2 3" key="1">
    <citation type="submission" date="2016-10" db="EMBL/GenBank/DDBJ databases">
        <authorList>
            <person name="Varghese N."/>
            <person name="Submissions S."/>
        </authorList>
    </citation>
    <scope>NUCLEOTIDE SEQUENCE [LARGE SCALE GENOMIC DNA]</scope>
    <source>
        <strain evidence="2 3">DSM 21619</strain>
    </source>
</reference>
<dbReference type="AlphaFoldDB" id="A0AAX2EGG3"/>
<organism evidence="2 3">
    <name type="scientific">Terribacillus saccharophilus</name>
    <dbReference type="NCBI Taxonomy" id="361277"/>
    <lineage>
        <taxon>Bacteria</taxon>
        <taxon>Bacillati</taxon>
        <taxon>Bacillota</taxon>
        <taxon>Bacilli</taxon>
        <taxon>Bacillales</taxon>
        <taxon>Bacillaceae</taxon>
        <taxon>Terribacillus</taxon>
    </lineage>
</organism>
<proteinExistence type="predicted"/>
<evidence type="ECO:0008006" key="4">
    <source>
        <dbReference type="Google" id="ProtNLM"/>
    </source>
</evidence>
<dbReference type="Proteomes" id="UP000199735">
    <property type="component" value="Unassembled WGS sequence"/>
</dbReference>
<evidence type="ECO:0000313" key="3">
    <source>
        <dbReference type="Proteomes" id="UP000199735"/>
    </source>
</evidence>
<feature type="compositionally biased region" description="Low complexity" evidence="1">
    <location>
        <begin position="46"/>
        <end position="57"/>
    </location>
</feature>
<evidence type="ECO:0000313" key="2">
    <source>
        <dbReference type="EMBL" id="SEN38981.1"/>
    </source>
</evidence>
<evidence type="ECO:0000256" key="1">
    <source>
        <dbReference type="SAM" id="MobiDB-lite"/>
    </source>
</evidence>